<keyword evidence="1" id="KW-0547">Nucleotide-binding</keyword>
<dbReference type="GO" id="GO:0006302">
    <property type="term" value="P:double-strand break repair"/>
    <property type="evidence" value="ECO:0007669"/>
    <property type="project" value="TreeGrafter"/>
</dbReference>
<dbReference type="GO" id="GO:0043138">
    <property type="term" value="F:3'-5' DNA helicase activity"/>
    <property type="evidence" value="ECO:0007669"/>
    <property type="project" value="TreeGrafter"/>
</dbReference>
<dbReference type="GO" id="GO:0006270">
    <property type="term" value="P:DNA replication initiation"/>
    <property type="evidence" value="ECO:0007669"/>
    <property type="project" value="TreeGrafter"/>
</dbReference>
<keyword evidence="2" id="KW-0067">ATP-binding</keyword>
<organism evidence="4">
    <name type="scientific">freshwater metagenome</name>
    <dbReference type="NCBI Taxonomy" id="449393"/>
    <lineage>
        <taxon>unclassified sequences</taxon>
        <taxon>metagenomes</taxon>
        <taxon>ecological metagenomes</taxon>
    </lineage>
</organism>
<name>A0A6J6G534_9ZZZZ</name>
<sequence>MCASCGSGVLARLRPGVSRLRDELEAAAQRDVVSVVANKDSDVVDDSAADVFVGTEAVLHRVRRIDVVAFLDFDSELLAPRYRAAEQAMALLSRAARLLGKRRGGGRLLVQTTMSDHEVVRAAVAGSPAIASDAEVARRMALSLPPFSALAIVDGDGAERFADDLRSRSGISVVAHRDRWLVRAADSTSLANAIADTERPANAKLRIEVDPPRL</sequence>
<evidence type="ECO:0000256" key="1">
    <source>
        <dbReference type="ARBA" id="ARBA00022741"/>
    </source>
</evidence>
<dbReference type="GO" id="GO:0006310">
    <property type="term" value="P:DNA recombination"/>
    <property type="evidence" value="ECO:0007669"/>
    <property type="project" value="TreeGrafter"/>
</dbReference>
<reference evidence="4" key="1">
    <citation type="submission" date="2020-05" db="EMBL/GenBank/DDBJ databases">
        <authorList>
            <person name="Chiriac C."/>
            <person name="Salcher M."/>
            <person name="Ghai R."/>
            <person name="Kavagutti S V."/>
        </authorList>
    </citation>
    <scope>NUCLEOTIDE SEQUENCE</scope>
</reference>
<evidence type="ECO:0000256" key="2">
    <source>
        <dbReference type="ARBA" id="ARBA00022840"/>
    </source>
</evidence>
<keyword evidence="3" id="KW-0238">DNA-binding</keyword>
<evidence type="ECO:0000313" key="4">
    <source>
        <dbReference type="EMBL" id="CAB4594294.1"/>
    </source>
</evidence>
<evidence type="ECO:0000256" key="3">
    <source>
        <dbReference type="ARBA" id="ARBA00023125"/>
    </source>
</evidence>
<proteinExistence type="predicted"/>
<dbReference type="AlphaFoldDB" id="A0A6J6G534"/>
<accession>A0A6J6G534</accession>
<protein>
    <submittedName>
        <fullName evidence="4">Unannotated protein</fullName>
    </submittedName>
</protein>
<dbReference type="GO" id="GO:0005524">
    <property type="term" value="F:ATP binding"/>
    <property type="evidence" value="ECO:0007669"/>
    <property type="project" value="UniProtKB-KW"/>
</dbReference>
<dbReference type="GO" id="GO:0003677">
    <property type="term" value="F:DNA binding"/>
    <property type="evidence" value="ECO:0007669"/>
    <property type="project" value="UniProtKB-KW"/>
</dbReference>
<dbReference type="PANTHER" id="PTHR30580:SF0">
    <property type="entry name" value="PRIMOSOMAL PROTEIN N"/>
    <property type="match status" value="1"/>
</dbReference>
<dbReference type="EMBL" id="CAEZTS010000214">
    <property type="protein sequence ID" value="CAB4594294.1"/>
    <property type="molecule type" value="Genomic_DNA"/>
</dbReference>
<dbReference type="PANTHER" id="PTHR30580">
    <property type="entry name" value="PRIMOSOMAL PROTEIN N"/>
    <property type="match status" value="1"/>
</dbReference>
<gene>
    <name evidence="4" type="ORF">UFOPK1722_01799</name>
</gene>